<dbReference type="PANTHER" id="PTHR35748:SF1">
    <property type="entry name" value="OS05G0358400 PROTEIN"/>
    <property type="match status" value="1"/>
</dbReference>
<organism evidence="1 2">
    <name type="scientific">Parvularcula dongshanensis</name>
    <dbReference type="NCBI Taxonomy" id="1173995"/>
    <lineage>
        <taxon>Bacteria</taxon>
        <taxon>Pseudomonadati</taxon>
        <taxon>Pseudomonadota</taxon>
        <taxon>Alphaproteobacteria</taxon>
        <taxon>Parvularculales</taxon>
        <taxon>Parvularculaceae</taxon>
        <taxon>Parvularcula</taxon>
    </lineage>
</organism>
<name>A0A840I2H7_9PROT</name>
<gene>
    <name evidence="1" type="ORF">GGQ59_001553</name>
</gene>
<keyword evidence="2" id="KW-1185">Reference proteome</keyword>
<sequence>MPLIAGYGSLLSEASARETVPDLSGFELCRIRGYKRVFDKVAMVFFERHGATADRRDIAALSTRPAPGFEMVGCRFHVPDASLPALFEREHRYRWVMAETVGPDGTVTPARMTTATTDEDYLLNKCVTEAEYERRVGRFYRGKLWREDVLPFPTYLAFVLRAVRSVSEAVYDDFLDTTFLADGETTIRTYLAETPDWDASAGNTYSYLDEEPS</sequence>
<protein>
    <recommendedName>
        <fullName evidence="3">Gamma-glutamylcyclotransferase</fullName>
    </recommendedName>
</protein>
<dbReference type="RefSeq" id="WP_183817201.1">
    <property type="nucleotide sequence ID" value="NZ_JACHOB010000002.1"/>
</dbReference>
<dbReference type="AlphaFoldDB" id="A0A840I2H7"/>
<evidence type="ECO:0000313" key="2">
    <source>
        <dbReference type="Proteomes" id="UP000563524"/>
    </source>
</evidence>
<dbReference type="Proteomes" id="UP000563524">
    <property type="component" value="Unassembled WGS sequence"/>
</dbReference>
<dbReference type="PANTHER" id="PTHR35748">
    <property type="entry name" value="OS05G0358400 PROTEIN"/>
    <property type="match status" value="1"/>
</dbReference>
<evidence type="ECO:0008006" key="3">
    <source>
        <dbReference type="Google" id="ProtNLM"/>
    </source>
</evidence>
<reference evidence="1 2" key="1">
    <citation type="submission" date="2020-08" db="EMBL/GenBank/DDBJ databases">
        <title>Genomic Encyclopedia of Type Strains, Phase IV (KMG-IV): sequencing the most valuable type-strain genomes for metagenomic binning, comparative biology and taxonomic classification.</title>
        <authorList>
            <person name="Goeker M."/>
        </authorList>
    </citation>
    <scope>NUCLEOTIDE SEQUENCE [LARGE SCALE GENOMIC DNA]</scope>
    <source>
        <strain evidence="1 2">DSM 102850</strain>
    </source>
</reference>
<evidence type="ECO:0000313" key="1">
    <source>
        <dbReference type="EMBL" id="MBB4659039.1"/>
    </source>
</evidence>
<comment type="caution">
    <text evidence="1">The sequence shown here is derived from an EMBL/GenBank/DDBJ whole genome shotgun (WGS) entry which is preliminary data.</text>
</comment>
<proteinExistence type="predicted"/>
<dbReference type="EMBL" id="JACHOB010000002">
    <property type="protein sequence ID" value="MBB4659039.1"/>
    <property type="molecule type" value="Genomic_DNA"/>
</dbReference>
<dbReference type="Gene3D" id="3.10.490.10">
    <property type="entry name" value="Gamma-glutamyl cyclotransferase-like"/>
    <property type="match status" value="1"/>
</dbReference>
<accession>A0A840I2H7</accession>